<keyword evidence="4" id="KW-1278">Translocase</keyword>
<evidence type="ECO:0000256" key="6">
    <source>
        <dbReference type="ARBA" id="ARBA00023136"/>
    </source>
</evidence>
<sequence length="380" mass="40262">MQELHEFISETGLANLGWGNLMLMLVGLGFIWVAVSKKNEPYVLLPMGLGIILANLPLTGLAYYGNSNEIQSSGIFGLIFHFALSQWNILPPIIFLGLGALTDFGPIIANPKTLLLGAAAQMGIFVAFWAALATGRFDLFEAASIGIIGGADGPTTIFTSARLAPELLGITAVTAYSYMASVVFIQPPLMRLLTTKKERSIVMRPMRAVSKAEKIIFPMSAMVIIILLVPESAALIGMFMIGNLFKESGVVPRLFNSVSNEILNVATIFLMLTVGTQLTAERILDFDTLAILGLGLGAFAIGSMSGIIFAKIMNILLKDKVNPLIGSAGVSAVPMAARISHIEGQKEDPSNFLLPHAMGPNVAGVIGSAVVAGVFISILG</sequence>
<feature type="transmembrane region" description="Helical" evidence="7">
    <location>
        <begin position="358"/>
        <end position="379"/>
    </location>
</feature>
<keyword evidence="6 7" id="KW-0472">Membrane</keyword>
<dbReference type="GO" id="GO:0006814">
    <property type="term" value="P:sodium ion transport"/>
    <property type="evidence" value="ECO:0007669"/>
    <property type="project" value="InterPro"/>
</dbReference>
<dbReference type="EMBL" id="UINC01029306">
    <property type="protein sequence ID" value="SVB11803.1"/>
    <property type="molecule type" value="Genomic_DNA"/>
</dbReference>
<feature type="transmembrane region" description="Helical" evidence="7">
    <location>
        <begin position="215"/>
        <end position="242"/>
    </location>
</feature>
<evidence type="ECO:0000256" key="7">
    <source>
        <dbReference type="SAM" id="Phobius"/>
    </source>
</evidence>
<evidence type="ECO:0000256" key="4">
    <source>
        <dbReference type="ARBA" id="ARBA00022967"/>
    </source>
</evidence>
<dbReference type="InterPro" id="IPR005661">
    <property type="entry name" value="OadB_MmdB"/>
</dbReference>
<feature type="transmembrane region" description="Helical" evidence="7">
    <location>
        <begin position="175"/>
        <end position="194"/>
    </location>
</feature>
<reference evidence="8" key="1">
    <citation type="submission" date="2018-05" db="EMBL/GenBank/DDBJ databases">
        <authorList>
            <person name="Lanie J.A."/>
            <person name="Ng W.-L."/>
            <person name="Kazmierczak K.M."/>
            <person name="Andrzejewski T.M."/>
            <person name="Davidsen T.M."/>
            <person name="Wayne K.J."/>
            <person name="Tettelin H."/>
            <person name="Glass J.I."/>
            <person name="Rusch D."/>
            <person name="Podicherti R."/>
            <person name="Tsui H.-C.T."/>
            <person name="Winkler M.E."/>
        </authorList>
    </citation>
    <scope>NUCLEOTIDE SEQUENCE</scope>
</reference>
<evidence type="ECO:0000256" key="1">
    <source>
        <dbReference type="ARBA" id="ARBA00004651"/>
    </source>
</evidence>
<accession>A0A382BEX4</accession>
<feature type="transmembrane region" description="Helical" evidence="7">
    <location>
        <begin position="289"/>
        <end position="310"/>
    </location>
</feature>
<organism evidence="8">
    <name type="scientific">marine metagenome</name>
    <dbReference type="NCBI Taxonomy" id="408172"/>
    <lineage>
        <taxon>unclassified sequences</taxon>
        <taxon>metagenomes</taxon>
        <taxon>ecological metagenomes</taxon>
    </lineage>
</organism>
<evidence type="ECO:0000256" key="3">
    <source>
        <dbReference type="ARBA" id="ARBA00022692"/>
    </source>
</evidence>
<feature type="transmembrane region" description="Helical" evidence="7">
    <location>
        <begin position="75"/>
        <end position="101"/>
    </location>
</feature>
<dbReference type="GO" id="GO:0016829">
    <property type="term" value="F:lyase activity"/>
    <property type="evidence" value="ECO:0007669"/>
    <property type="project" value="InterPro"/>
</dbReference>
<gene>
    <name evidence="8" type="ORF">METZ01_LOCUS164657</name>
</gene>
<dbReference type="PIRSF" id="PIRSF015658">
    <property type="entry name" value="MmdB_OadB"/>
    <property type="match status" value="1"/>
</dbReference>
<evidence type="ECO:0000256" key="2">
    <source>
        <dbReference type="ARBA" id="ARBA00022475"/>
    </source>
</evidence>
<dbReference type="AlphaFoldDB" id="A0A382BEX4"/>
<feature type="transmembrane region" description="Helical" evidence="7">
    <location>
        <begin position="42"/>
        <end position="63"/>
    </location>
</feature>
<dbReference type="NCBIfam" id="TIGR01109">
    <property type="entry name" value="Na_pump_decarbB"/>
    <property type="match status" value="1"/>
</dbReference>
<dbReference type="PANTHER" id="PTHR35806">
    <property type="entry name" value="OXALOACETATE DECARBOXYLASE BETA CHAIN 2"/>
    <property type="match status" value="1"/>
</dbReference>
<dbReference type="GO" id="GO:0005886">
    <property type="term" value="C:plasma membrane"/>
    <property type="evidence" value="ECO:0007669"/>
    <property type="project" value="UniProtKB-SubCell"/>
</dbReference>
<keyword evidence="2" id="KW-1003">Cell membrane</keyword>
<evidence type="ECO:0008006" key="9">
    <source>
        <dbReference type="Google" id="ProtNLM"/>
    </source>
</evidence>
<comment type="subcellular location">
    <subcellularLocation>
        <location evidence="1">Cell membrane</location>
        <topology evidence="1">Multi-pass membrane protein</topology>
    </subcellularLocation>
</comment>
<feature type="transmembrane region" description="Helical" evidence="7">
    <location>
        <begin position="113"/>
        <end position="132"/>
    </location>
</feature>
<dbReference type="Pfam" id="PF03977">
    <property type="entry name" value="OAD_beta"/>
    <property type="match status" value="1"/>
</dbReference>
<evidence type="ECO:0000256" key="5">
    <source>
        <dbReference type="ARBA" id="ARBA00022989"/>
    </source>
</evidence>
<proteinExistence type="predicted"/>
<dbReference type="PANTHER" id="PTHR35806:SF1">
    <property type="entry name" value="OXALOACETATE DECARBOXYLASE BETA CHAIN 2"/>
    <property type="match status" value="1"/>
</dbReference>
<evidence type="ECO:0000313" key="8">
    <source>
        <dbReference type="EMBL" id="SVB11803.1"/>
    </source>
</evidence>
<name>A0A382BEX4_9ZZZZ</name>
<feature type="transmembrane region" description="Helical" evidence="7">
    <location>
        <begin position="16"/>
        <end position="35"/>
    </location>
</feature>
<keyword evidence="3 7" id="KW-0812">Transmembrane</keyword>
<protein>
    <recommendedName>
        <fullName evidence="9">Glutaconyl-CoA decarboxylase subunit beta</fullName>
    </recommendedName>
</protein>
<keyword evidence="5 7" id="KW-1133">Transmembrane helix</keyword>